<reference evidence="5 6" key="1">
    <citation type="journal article" date="2017" name="Nature">
        <title>The Apostasia genome and the evolution of orchids.</title>
        <authorList>
            <person name="Zhang G.Q."/>
            <person name="Liu K.W."/>
            <person name="Li Z."/>
            <person name="Lohaus R."/>
            <person name="Hsiao Y.Y."/>
            <person name="Niu S.C."/>
            <person name="Wang J.Y."/>
            <person name="Lin Y.C."/>
            <person name="Xu Q."/>
            <person name="Chen L.J."/>
            <person name="Yoshida K."/>
            <person name="Fujiwara S."/>
            <person name="Wang Z.W."/>
            <person name="Zhang Y.Q."/>
            <person name="Mitsuda N."/>
            <person name="Wang M."/>
            <person name="Liu G.H."/>
            <person name="Pecoraro L."/>
            <person name="Huang H.X."/>
            <person name="Xiao X.J."/>
            <person name="Lin M."/>
            <person name="Wu X.Y."/>
            <person name="Wu W.L."/>
            <person name="Chen Y.Y."/>
            <person name="Chang S.B."/>
            <person name="Sakamoto S."/>
            <person name="Ohme-Takagi M."/>
            <person name="Yagi M."/>
            <person name="Zeng S.J."/>
            <person name="Shen C.Y."/>
            <person name="Yeh C.M."/>
            <person name="Luo Y.B."/>
            <person name="Tsai W.C."/>
            <person name="Van de Peer Y."/>
            <person name="Liu Z.J."/>
        </authorList>
    </citation>
    <scope>NUCLEOTIDE SEQUENCE [LARGE SCALE GENOMIC DNA]</scope>
    <source>
        <strain evidence="6">cv. Shenzhen</strain>
        <tissue evidence="5">Stem</tissue>
    </source>
</reference>
<keyword evidence="3" id="KW-0804">Transcription</keyword>
<evidence type="ECO:0000256" key="4">
    <source>
        <dbReference type="SAM" id="MobiDB-lite"/>
    </source>
</evidence>
<accession>A0A2H9ZQY1</accession>
<dbReference type="EMBL" id="KZ454830">
    <property type="protein sequence ID" value="PKA45696.1"/>
    <property type="molecule type" value="Genomic_DNA"/>
</dbReference>
<protein>
    <submittedName>
        <fullName evidence="5">Uncharacterized protein</fullName>
    </submittedName>
</protein>
<dbReference type="PANTHER" id="PTHR33388">
    <property type="entry name" value="OS01G0212500 PROTEIN"/>
    <property type="match status" value="1"/>
</dbReference>
<keyword evidence="2" id="KW-0805">Transcription regulation</keyword>
<evidence type="ECO:0000313" key="5">
    <source>
        <dbReference type="EMBL" id="PKA45696.1"/>
    </source>
</evidence>
<evidence type="ECO:0000256" key="2">
    <source>
        <dbReference type="ARBA" id="ARBA00023015"/>
    </source>
</evidence>
<evidence type="ECO:0000256" key="3">
    <source>
        <dbReference type="ARBA" id="ARBA00023163"/>
    </source>
</evidence>
<dbReference type="GO" id="GO:0003700">
    <property type="term" value="F:DNA-binding transcription factor activity"/>
    <property type="evidence" value="ECO:0007669"/>
    <property type="project" value="InterPro"/>
</dbReference>
<keyword evidence="6" id="KW-1185">Reference proteome</keyword>
<dbReference type="AlphaFoldDB" id="A0A2H9ZQY1"/>
<evidence type="ECO:0000313" key="6">
    <source>
        <dbReference type="Proteomes" id="UP000236161"/>
    </source>
</evidence>
<gene>
    <name evidence="5" type="ORF">AXF42_Ash011037</name>
</gene>
<dbReference type="PANTHER" id="PTHR33388:SF2">
    <property type="entry name" value="PROTEIN SPOROCYTELESS"/>
    <property type="match status" value="1"/>
</dbReference>
<dbReference type="Proteomes" id="UP000236161">
    <property type="component" value="Unassembled WGS sequence"/>
</dbReference>
<sequence>MPPALSLFSPAASGAMDETDSICGAGGGTTMAFEVKPKGRRGGKPPGPKKPPQRGLGVEKLERLRLQERWKMMTETESPVPVPIYDLPALSRFSCAWMESPSVPLQGTLQDVTKSSSVPLPSPAMMYMPSCRTPIAVGAGGYGALPAVRSAAHDHYSLNHFQLGTMIQFQEPPSNQIPAPCFSDQCEFCVCKKRLLGGYPGQERGGGSNVLGPAFSMTSDETKISGENLSRAPRETVLTEHNFFPVQTKRAASAAYVGHSESPGDSSSATGCSPGFLDLTLRLSS</sequence>
<proteinExistence type="predicted"/>
<organism evidence="5 6">
    <name type="scientific">Apostasia shenzhenica</name>
    <dbReference type="NCBI Taxonomy" id="1088818"/>
    <lineage>
        <taxon>Eukaryota</taxon>
        <taxon>Viridiplantae</taxon>
        <taxon>Streptophyta</taxon>
        <taxon>Embryophyta</taxon>
        <taxon>Tracheophyta</taxon>
        <taxon>Spermatophyta</taxon>
        <taxon>Magnoliopsida</taxon>
        <taxon>Liliopsida</taxon>
        <taxon>Asparagales</taxon>
        <taxon>Orchidaceae</taxon>
        <taxon>Apostasioideae</taxon>
        <taxon>Apostasia</taxon>
    </lineage>
</organism>
<feature type="region of interest" description="Disordered" evidence="4">
    <location>
        <begin position="1"/>
        <end position="58"/>
    </location>
</feature>
<dbReference type="InterPro" id="IPR040356">
    <property type="entry name" value="SPEAR"/>
</dbReference>
<evidence type="ECO:0000256" key="1">
    <source>
        <dbReference type="ARBA" id="ARBA00022491"/>
    </source>
</evidence>
<dbReference type="OrthoDB" id="1917522at2759"/>
<name>A0A2H9ZQY1_9ASPA</name>
<keyword evidence="1" id="KW-0678">Repressor</keyword>